<dbReference type="AlphaFoldDB" id="A0A6C0J9Z8"/>
<name>A0A6C0J9Z8_9ZZZZ</name>
<dbReference type="InterPro" id="IPR036898">
    <property type="entry name" value="RNA_pol_Rpb7-like_N_sf"/>
</dbReference>
<evidence type="ECO:0000256" key="2">
    <source>
        <dbReference type="ARBA" id="ARBA00023163"/>
    </source>
</evidence>
<feature type="compositionally biased region" description="Acidic residues" evidence="3">
    <location>
        <begin position="179"/>
        <end position="208"/>
    </location>
</feature>
<dbReference type="GO" id="GO:0000428">
    <property type="term" value="C:DNA-directed RNA polymerase complex"/>
    <property type="evidence" value="ECO:0007669"/>
    <property type="project" value="UniProtKB-KW"/>
</dbReference>
<reference evidence="4" key="1">
    <citation type="journal article" date="2020" name="Nature">
        <title>Giant virus diversity and host interactions through global metagenomics.</title>
        <authorList>
            <person name="Schulz F."/>
            <person name="Roux S."/>
            <person name="Paez-Espino D."/>
            <person name="Jungbluth S."/>
            <person name="Walsh D.A."/>
            <person name="Denef V.J."/>
            <person name="McMahon K.D."/>
            <person name="Konstantinidis K.T."/>
            <person name="Eloe-Fadrosh E.A."/>
            <person name="Kyrpides N.C."/>
            <person name="Woyke T."/>
        </authorList>
    </citation>
    <scope>NUCLEOTIDE SEQUENCE</scope>
    <source>
        <strain evidence="4">GVMAG-M-3300025860-25</strain>
    </source>
</reference>
<evidence type="ECO:0000256" key="3">
    <source>
        <dbReference type="SAM" id="MobiDB-lite"/>
    </source>
</evidence>
<feature type="region of interest" description="Disordered" evidence="3">
    <location>
        <begin position="169"/>
        <end position="219"/>
    </location>
</feature>
<feature type="region of interest" description="Disordered" evidence="3">
    <location>
        <begin position="251"/>
        <end position="279"/>
    </location>
</feature>
<sequence length="399" mass="45360">MEKIFTNNILHSVIQLQPYEFNDSIDDTILEKLKIKVEGKCDRNGYIKPGSVQVIKRSLGQILQGNFNGACNFRISYKVDICNPVEGMVMKAVVRNINKMGLFCELPDIEPSPLSIILAKQHHLKSTKFENININNIILVEIIGIKFNYNDTQISCICRLSEDGEKLEEIDENNISSDEISEEEMDLGDTTEEEDIDDEEDIEEDGEEEKSLSNSVGGGNSDIISMVGGTVNKLNIDENLELNLDNLDEVGDEVGDEVDDDEDGDEDGDEVGDGDDGLSLEFNGEEMDLESIIRKDIEPLYLHENAEIPNKFTDDVFNKEVRLNSSYKPFIKKPSNKINYHIYLILTDLFIDFYEKFGCKPKKISVSTRNKYFKSVKNFIKIYASSYEMIENDNRTFIT</sequence>
<dbReference type="EMBL" id="MN740339">
    <property type="protein sequence ID" value="QHU01367.1"/>
    <property type="molecule type" value="Genomic_DNA"/>
</dbReference>
<keyword evidence="1" id="KW-0240">DNA-directed RNA polymerase</keyword>
<dbReference type="Gene3D" id="3.30.1490.120">
    <property type="entry name" value="RNA polymerase Rpb7-like, N-terminal domain"/>
    <property type="match status" value="1"/>
</dbReference>
<protein>
    <recommendedName>
        <fullName evidence="5">S1 motif domain-containing protein</fullName>
    </recommendedName>
</protein>
<keyword evidence="2" id="KW-0804">Transcription</keyword>
<evidence type="ECO:0008006" key="5">
    <source>
        <dbReference type="Google" id="ProtNLM"/>
    </source>
</evidence>
<proteinExistence type="predicted"/>
<evidence type="ECO:0000256" key="1">
    <source>
        <dbReference type="ARBA" id="ARBA00022478"/>
    </source>
</evidence>
<evidence type="ECO:0000313" key="4">
    <source>
        <dbReference type="EMBL" id="QHU01367.1"/>
    </source>
</evidence>
<organism evidence="4">
    <name type="scientific">viral metagenome</name>
    <dbReference type="NCBI Taxonomy" id="1070528"/>
    <lineage>
        <taxon>unclassified sequences</taxon>
        <taxon>metagenomes</taxon>
        <taxon>organismal metagenomes</taxon>
    </lineage>
</organism>
<accession>A0A6C0J9Z8</accession>